<feature type="domain" description="3-hydroxyisobutyrate dehydrogenase-like NAD-binding" evidence="8">
    <location>
        <begin position="169"/>
        <end position="294"/>
    </location>
</feature>
<dbReference type="GO" id="GO:0008442">
    <property type="term" value="F:3-hydroxyisobutyrate dehydrogenase activity"/>
    <property type="evidence" value="ECO:0007669"/>
    <property type="project" value="UniProtKB-EC"/>
</dbReference>
<dbReference type="KEGG" id="salm:D0Y50_09165"/>
<evidence type="ECO:0000313" key="9">
    <source>
        <dbReference type="EMBL" id="AXR06519.1"/>
    </source>
</evidence>
<evidence type="ECO:0000313" key="10">
    <source>
        <dbReference type="Proteomes" id="UP000262073"/>
    </source>
</evidence>
<dbReference type="Gene3D" id="1.10.1040.10">
    <property type="entry name" value="N-(1-d-carboxylethyl)-l-norvaline Dehydrogenase, domain 2"/>
    <property type="match status" value="1"/>
</dbReference>
<sequence>MDITSKKIAFIGLGNMGAPMVDNLLSHQLDVVVFDLVPEAVQRACDKGATAATDARQAVRQADIVISMLPAAAHVKSLYLSDTGIIAQARPDTLFIDSSTIDASTAKLVGEAVEQAGHQFVDAPVSGGTAGAAAGTLTFIMGGHDTAIERARPILACMGKNLFHAGPMGAGQIAKICNNMLLAVLMAGTSEALQLAIANGLDPKVVSDIMLQSSGCNWTLQKYNPCPEVMANVPSSNDYAGGFMVKLMNKDLSLAMDAAGATGSATPMASAAQGLYRLHQLQGNQDKDFSSIFTLFGKL</sequence>
<name>A0A346NLW2_9ALTE</name>
<dbReference type="InterPro" id="IPR013328">
    <property type="entry name" value="6PGD_dom2"/>
</dbReference>
<dbReference type="Pfam" id="PF14833">
    <property type="entry name" value="NAD_binding_11"/>
    <property type="match status" value="1"/>
</dbReference>
<keyword evidence="2 6" id="KW-0101">Branched-chain amino acid catabolism</keyword>
<dbReference type="InterPro" id="IPR008927">
    <property type="entry name" value="6-PGluconate_DH-like_C_sf"/>
</dbReference>
<dbReference type="AlphaFoldDB" id="A0A346NLW2"/>
<dbReference type="GO" id="GO:0051287">
    <property type="term" value="F:NAD binding"/>
    <property type="evidence" value="ECO:0007669"/>
    <property type="project" value="InterPro"/>
</dbReference>
<dbReference type="PANTHER" id="PTHR22981:SF7">
    <property type="entry name" value="3-HYDROXYISOBUTYRATE DEHYDROGENASE, MITOCHONDRIAL"/>
    <property type="match status" value="1"/>
</dbReference>
<dbReference type="InterPro" id="IPR036291">
    <property type="entry name" value="NAD(P)-bd_dom_sf"/>
</dbReference>
<evidence type="ECO:0000256" key="1">
    <source>
        <dbReference type="ARBA" id="ARBA00009080"/>
    </source>
</evidence>
<dbReference type="OrthoDB" id="9786703at2"/>
<dbReference type="NCBIfam" id="TIGR01692">
    <property type="entry name" value="HIBADH"/>
    <property type="match status" value="1"/>
</dbReference>
<reference evidence="9 10" key="1">
    <citation type="submission" date="2018-08" db="EMBL/GenBank/DDBJ databases">
        <title>Salinimonas sediminis sp. nov., a piezophilic bacterium isolated from a deep-sea sediment sample from the New Britain Trench.</title>
        <authorList>
            <person name="Cao J."/>
        </authorList>
    </citation>
    <scope>NUCLEOTIDE SEQUENCE [LARGE SCALE GENOMIC DNA]</scope>
    <source>
        <strain evidence="9 10">N102</strain>
    </source>
</reference>
<dbReference type="RefSeq" id="WP_108567986.1">
    <property type="nucleotide sequence ID" value="NZ_CP031769.1"/>
</dbReference>
<accession>A0A346NLW2</accession>
<dbReference type="EMBL" id="CP031769">
    <property type="protein sequence ID" value="AXR06519.1"/>
    <property type="molecule type" value="Genomic_DNA"/>
</dbReference>
<dbReference type="InterPro" id="IPR029154">
    <property type="entry name" value="HIBADH-like_NADP-bd"/>
</dbReference>
<evidence type="ECO:0000259" key="8">
    <source>
        <dbReference type="Pfam" id="PF14833"/>
    </source>
</evidence>
<evidence type="ECO:0000256" key="4">
    <source>
        <dbReference type="ARBA" id="ARBA00023027"/>
    </source>
</evidence>
<organism evidence="9 10">
    <name type="scientific">Salinimonas sediminis</name>
    <dbReference type="NCBI Taxonomy" id="2303538"/>
    <lineage>
        <taxon>Bacteria</taxon>
        <taxon>Pseudomonadati</taxon>
        <taxon>Pseudomonadota</taxon>
        <taxon>Gammaproteobacteria</taxon>
        <taxon>Alteromonadales</taxon>
        <taxon>Alteromonadaceae</taxon>
        <taxon>Alteromonas/Salinimonas group</taxon>
        <taxon>Salinimonas</taxon>
    </lineage>
</organism>
<gene>
    <name evidence="9" type="primary">mmsB</name>
    <name evidence="9" type="ORF">D0Y50_09165</name>
</gene>
<keyword evidence="3 6" id="KW-0560">Oxidoreductase</keyword>
<comment type="similarity">
    <text evidence="1 6">Belongs to the HIBADH-related family.</text>
</comment>
<comment type="catalytic activity">
    <reaction evidence="6">
        <text>3-hydroxy-2-methylpropanoate + NAD(+) = 2-methyl-3-oxopropanoate + NADH + H(+)</text>
        <dbReference type="Rhea" id="RHEA:17681"/>
        <dbReference type="ChEBI" id="CHEBI:11805"/>
        <dbReference type="ChEBI" id="CHEBI:15378"/>
        <dbReference type="ChEBI" id="CHEBI:57540"/>
        <dbReference type="ChEBI" id="CHEBI:57700"/>
        <dbReference type="ChEBI" id="CHEBI:57945"/>
        <dbReference type="EC" id="1.1.1.31"/>
    </reaction>
</comment>
<evidence type="ECO:0000256" key="5">
    <source>
        <dbReference type="PIRSR" id="PIRSR000103-1"/>
    </source>
</evidence>
<dbReference type="EC" id="1.1.1.31" evidence="6"/>
<feature type="active site" evidence="5">
    <location>
        <position position="175"/>
    </location>
</feature>
<dbReference type="InterPro" id="IPR006115">
    <property type="entry name" value="6PGDH_NADP-bd"/>
</dbReference>
<dbReference type="InterPro" id="IPR015815">
    <property type="entry name" value="HIBADH-related"/>
</dbReference>
<dbReference type="Proteomes" id="UP000262073">
    <property type="component" value="Chromosome"/>
</dbReference>
<dbReference type="InterPro" id="IPR002204">
    <property type="entry name" value="3-OH-isobutyrate_DH-rel_CS"/>
</dbReference>
<evidence type="ECO:0000256" key="3">
    <source>
        <dbReference type="ARBA" id="ARBA00023002"/>
    </source>
</evidence>
<evidence type="ECO:0000259" key="7">
    <source>
        <dbReference type="Pfam" id="PF03446"/>
    </source>
</evidence>
<evidence type="ECO:0000256" key="2">
    <source>
        <dbReference type="ARBA" id="ARBA00022456"/>
    </source>
</evidence>
<dbReference type="UniPathway" id="UPA00362"/>
<dbReference type="SUPFAM" id="SSF48179">
    <property type="entry name" value="6-phosphogluconate dehydrogenase C-terminal domain-like"/>
    <property type="match status" value="1"/>
</dbReference>
<keyword evidence="4 6" id="KW-0520">NAD</keyword>
<dbReference type="PANTHER" id="PTHR22981">
    <property type="entry name" value="3-HYDROXYISOBUTYRATE DEHYDROGENASE-RELATED"/>
    <property type="match status" value="1"/>
</dbReference>
<comment type="pathway">
    <text evidence="6">Amino-acid degradation; L-valine degradation.</text>
</comment>
<protein>
    <recommendedName>
        <fullName evidence="6">3-hydroxyisobutyrate dehydrogenase</fullName>
        <shortName evidence="6">HIBADH</shortName>
        <ecNumber evidence="6">1.1.1.31</ecNumber>
    </recommendedName>
</protein>
<dbReference type="FunFam" id="1.10.1040.10:FF:000006">
    <property type="entry name" value="3-hydroxyisobutyrate dehydrogenase"/>
    <property type="match status" value="1"/>
</dbReference>
<dbReference type="PROSITE" id="PS00895">
    <property type="entry name" value="3_HYDROXYISOBUT_DH"/>
    <property type="match status" value="1"/>
</dbReference>
<dbReference type="GO" id="GO:0050661">
    <property type="term" value="F:NADP binding"/>
    <property type="evidence" value="ECO:0007669"/>
    <property type="project" value="InterPro"/>
</dbReference>
<proteinExistence type="inferred from homology"/>
<dbReference type="SUPFAM" id="SSF51735">
    <property type="entry name" value="NAD(P)-binding Rossmann-fold domains"/>
    <property type="match status" value="1"/>
</dbReference>
<dbReference type="InterPro" id="IPR011548">
    <property type="entry name" value="HIBADH"/>
</dbReference>
<evidence type="ECO:0000256" key="6">
    <source>
        <dbReference type="RuleBase" id="RU910714"/>
    </source>
</evidence>
<keyword evidence="10" id="KW-1185">Reference proteome</keyword>
<dbReference type="PIRSF" id="PIRSF000103">
    <property type="entry name" value="HIBADH"/>
    <property type="match status" value="1"/>
</dbReference>
<dbReference type="GO" id="GO:0006574">
    <property type="term" value="P:L-valine catabolic process"/>
    <property type="evidence" value="ECO:0007669"/>
    <property type="project" value="UniProtKB-UniPathway"/>
</dbReference>
<feature type="domain" description="6-phosphogluconate dehydrogenase NADP-binding" evidence="7">
    <location>
        <begin position="7"/>
        <end position="166"/>
    </location>
</feature>
<dbReference type="Pfam" id="PF03446">
    <property type="entry name" value="NAD_binding_2"/>
    <property type="match status" value="1"/>
</dbReference>
<dbReference type="Gene3D" id="3.40.50.720">
    <property type="entry name" value="NAD(P)-binding Rossmann-like Domain"/>
    <property type="match status" value="1"/>
</dbReference>